<dbReference type="Gene3D" id="3.40.50.300">
    <property type="entry name" value="P-loop containing nucleotide triphosphate hydrolases"/>
    <property type="match status" value="1"/>
</dbReference>
<dbReference type="PANTHER" id="PTHR10026">
    <property type="entry name" value="CYCLIN"/>
    <property type="match status" value="1"/>
</dbReference>
<dbReference type="Gene3D" id="1.10.472.10">
    <property type="entry name" value="Cyclin-like"/>
    <property type="match status" value="2"/>
</dbReference>
<evidence type="ECO:0000256" key="4">
    <source>
        <dbReference type="RuleBase" id="RU000383"/>
    </source>
</evidence>
<feature type="non-terminal residue" evidence="7">
    <location>
        <position position="660"/>
    </location>
</feature>
<feature type="domain" description="Cyclin-like" evidence="6">
    <location>
        <begin position="438"/>
        <end position="536"/>
    </location>
</feature>
<dbReference type="CDD" id="cd20514">
    <property type="entry name" value="CYCLIN_CCNC_rpt2"/>
    <property type="match status" value="1"/>
</dbReference>
<comment type="caution">
    <text evidence="7">The sequence shown here is derived from an EMBL/GenBank/DDBJ whole genome shotgun (WGS) entry which is preliminary data.</text>
</comment>
<dbReference type="Gene3D" id="1.10.400.10">
    <property type="entry name" value="GI Alpha 1, domain 2-like"/>
    <property type="match status" value="1"/>
</dbReference>
<dbReference type="Pfam" id="PF00503">
    <property type="entry name" value="G-alpha"/>
    <property type="match status" value="1"/>
</dbReference>
<organism evidence="7 8">
    <name type="scientific">Durusdinium trenchii</name>
    <dbReference type="NCBI Taxonomy" id="1381693"/>
    <lineage>
        <taxon>Eukaryota</taxon>
        <taxon>Sar</taxon>
        <taxon>Alveolata</taxon>
        <taxon>Dinophyceae</taxon>
        <taxon>Suessiales</taxon>
        <taxon>Symbiodiniaceae</taxon>
        <taxon>Durusdinium</taxon>
    </lineage>
</organism>
<feature type="domain" description="Cyclin-like" evidence="6">
    <location>
        <begin position="549"/>
        <end position="628"/>
    </location>
</feature>
<dbReference type="InterPro" id="IPR001019">
    <property type="entry name" value="Gprotein_alpha_su"/>
</dbReference>
<keyword evidence="4" id="KW-0195">Cyclin</keyword>
<evidence type="ECO:0000259" key="6">
    <source>
        <dbReference type="SMART" id="SM00385"/>
    </source>
</evidence>
<evidence type="ECO:0000256" key="2">
    <source>
        <dbReference type="ARBA" id="ARBA00023134"/>
    </source>
</evidence>
<feature type="transmembrane region" description="Helical" evidence="5">
    <location>
        <begin position="584"/>
        <end position="605"/>
    </location>
</feature>
<accession>A0ABP0KUW8</accession>
<dbReference type="EMBL" id="CAXAMM010012917">
    <property type="protein sequence ID" value="CAK9030018.1"/>
    <property type="molecule type" value="Genomic_DNA"/>
</dbReference>
<keyword evidence="5" id="KW-1133">Transmembrane helix</keyword>
<dbReference type="InterPro" id="IPR011025">
    <property type="entry name" value="GproteinA_insert"/>
</dbReference>
<evidence type="ECO:0000256" key="5">
    <source>
        <dbReference type="SAM" id="Phobius"/>
    </source>
</evidence>
<reference evidence="7 8" key="1">
    <citation type="submission" date="2024-02" db="EMBL/GenBank/DDBJ databases">
        <authorList>
            <person name="Chen Y."/>
            <person name="Shah S."/>
            <person name="Dougan E. K."/>
            <person name="Thang M."/>
            <person name="Chan C."/>
        </authorList>
    </citation>
    <scope>NUCLEOTIDE SEQUENCE [LARGE SCALE GENOMIC DNA]</scope>
</reference>
<dbReference type="InterPro" id="IPR027417">
    <property type="entry name" value="P-loop_NTPase"/>
</dbReference>
<dbReference type="Pfam" id="PF00134">
    <property type="entry name" value="Cyclin_N"/>
    <property type="match status" value="1"/>
</dbReference>
<name>A0ABP0KUW8_9DINO</name>
<protein>
    <submittedName>
        <fullName evidence="7">Cyclin-C</fullName>
    </submittedName>
</protein>
<proteinExistence type="inferred from homology"/>
<keyword evidence="5" id="KW-0812">Transmembrane</keyword>
<keyword evidence="5" id="KW-0472">Membrane</keyword>
<dbReference type="Proteomes" id="UP001642464">
    <property type="component" value="Unassembled WGS sequence"/>
</dbReference>
<evidence type="ECO:0000313" key="7">
    <source>
        <dbReference type="EMBL" id="CAK9030018.1"/>
    </source>
</evidence>
<sequence length="660" mass="73695">MGCLCSRDGLSAEEELDRAVRRQEALPPEDVTVALLGAPGAGKNTLMRAVALCIEGQTTRLKLEKRFRGVAVAAMREQAAEGVADLVRAVPVDVQLASQEAEVAARTVREGDAASLRPDEVGVLWADPAVQAVVQRRGPGQMPRNLAKLCNEELLHKMRSDDFAPSLKEMLLASWARRPEDPAAYEQRAKHVQMVDASQDSPHDWTKLENHAWTLLLVDVSTFDQVFAGGEHPLLQTSVKLFEHACRANPGGAVLTVVFTKMDVFRDKLGTTPFRVDDGPHPRFTDYEGPNSVSEDGPGLGQDVVVASAVDHLKKLFPRNRFPQNSKGMPNEILTLNCLDTNSVQSLISFGTQSIPMGPRGANDLFAKLEANNNRPEERTSRAGPLCREGGMAANFWASSHCKRWLFEEDWLQAAAAKSRGNFVGELEASMLHDHMLSLIQGVGKDLVWRQPVIATAKLIYKRFYVKATLAKFDPRLVMVTSMYLAAKIEELGQYSLSKLLSSVGKQVQAEFDKTKFYFPSYSAQHVHDYEFHILEALSFDLVVFHPYQYLTGYAQDAQVGEACLQTAWDVVNDSYQTRVMLRFPPYLVALAALYIAAVHHSIAVRSWYNKLNVRLDDIREIAHSIMDMYRDRCDTASQRNETLLKVSTVVHQKFQKELR</sequence>
<keyword evidence="1" id="KW-0547">Nucleotide-binding</keyword>
<comment type="similarity">
    <text evidence="4">Belongs to the cyclin family.</text>
</comment>
<keyword evidence="3" id="KW-0807">Transducer</keyword>
<keyword evidence="8" id="KW-1185">Reference proteome</keyword>
<dbReference type="InterPro" id="IPR043198">
    <property type="entry name" value="Cyclin/Ssn8"/>
</dbReference>
<evidence type="ECO:0000313" key="8">
    <source>
        <dbReference type="Proteomes" id="UP001642464"/>
    </source>
</evidence>
<gene>
    <name evidence="7" type="ORF">SCF082_LOCUS19050</name>
</gene>
<dbReference type="SUPFAM" id="SSF47954">
    <property type="entry name" value="Cyclin-like"/>
    <property type="match status" value="2"/>
</dbReference>
<dbReference type="InterPro" id="IPR006671">
    <property type="entry name" value="Cyclin_N"/>
</dbReference>
<keyword evidence="2" id="KW-0342">GTP-binding</keyword>
<dbReference type="InterPro" id="IPR013763">
    <property type="entry name" value="Cyclin-like_dom"/>
</dbReference>
<evidence type="ECO:0000256" key="3">
    <source>
        <dbReference type="ARBA" id="ARBA00023224"/>
    </source>
</evidence>
<evidence type="ECO:0000256" key="1">
    <source>
        <dbReference type="ARBA" id="ARBA00022741"/>
    </source>
</evidence>
<dbReference type="InterPro" id="IPR036915">
    <property type="entry name" value="Cyclin-like_sf"/>
</dbReference>
<dbReference type="SMART" id="SM00385">
    <property type="entry name" value="CYCLIN"/>
    <property type="match status" value="2"/>
</dbReference>